<accession>A0A0F9ARK8</accession>
<dbReference type="InterPro" id="IPR046453">
    <property type="entry name" value="GpA_ATPase"/>
</dbReference>
<dbReference type="Pfam" id="PF20454">
    <property type="entry name" value="GpA_nuclease"/>
    <property type="match status" value="1"/>
</dbReference>
<dbReference type="GO" id="GO:0016887">
    <property type="term" value="F:ATP hydrolysis activity"/>
    <property type="evidence" value="ECO:0007669"/>
    <property type="project" value="InterPro"/>
</dbReference>
<gene>
    <name evidence="4" type="ORF">LCGC14_2539290</name>
</gene>
<evidence type="ECO:0008006" key="5">
    <source>
        <dbReference type="Google" id="ProtNLM"/>
    </source>
</evidence>
<dbReference type="GO" id="GO:0004519">
    <property type="term" value="F:endonuclease activity"/>
    <property type="evidence" value="ECO:0007669"/>
    <property type="project" value="InterPro"/>
</dbReference>
<evidence type="ECO:0000259" key="2">
    <source>
        <dbReference type="Pfam" id="PF05876"/>
    </source>
</evidence>
<evidence type="ECO:0000313" key="4">
    <source>
        <dbReference type="EMBL" id="KKL12085.1"/>
    </source>
</evidence>
<dbReference type="AlphaFoldDB" id="A0A0F9ARK8"/>
<protein>
    <recommendedName>
        <fullName evidence="5">Terminase</fullName>
    </recommendedName>
</protein>
<dbReference type="EMBL" id="LAZR01041402">
    <property type="protein sequence ID" value="KKL12085.1"/>
    <property type="molecule type" value="Genomic_DNA"/>
</dbReference>
<sequence>TGIEHWAISDALGSASWKLWQEGPRHEWMLPCPECDEYFAPRFRHLVWPEDTAAEDIEVEDVGLACFHCGVIIPFSEREDMLAQGKAVAPGQWVDKKGRVQGQPPFSLTYSLWVSGLCSPWRDWFTMAQRWLAAVASGDPTRIQGVLNVQFGELYAYTNAAPDWNLVAELRSLTDYVMGTLPIADPIAIVMGVDVQMDRLVYIIRAYYHGMQSFLIEHGEIYSEFTGTDADDVWDSLATFKDRQFEGERISRVFIDSRYRTPYVFKFARKHRTWAFPAVGVERAAKPLAMRKVDVNRAGKVVKGGLSRWTVDTDYFKRWIHERIERDRDLPGQWHLPIDATDDYCKQVVAEARIVKPSGRIVWKILRKENHYLDCEMLGLACAHSQRVHIKADTAPSPKNVVKGGREPVKARGAIGLRSSPSTGGRRGNPFKYRR</sequence>
<dbReference type="InterPro" id="IPR046454">
    <property type="entry name" value="GpA_endonuclease"/>
</dbReference>
<evidence type="ECO:0000256" key="1">
    <source>
        <dbReference type="SAM" id="MobiDB-lite"/>
    </source>
</evidence>
<evidence type="ECO:0000259" key="3">
    <source>
        <dbReference type="Pfam" id="PF20454"/>
    </source>
</evidence>
<feature type="domain" description="Terminase large subunit GpA endonuclease" evidence="3">
    <location>
        <begin position="111"/>
        <end position="389"/>
    </location>
</feature>
<organism evidence="4">
    <name type="scientific">marine sediment metagenome</name>
    <dbReference type="NCBI Taxonomy" id="412755"/>
    <lineage>
        <taxon>unclassified sequences</taxon>
        <taxon>metagenomes</taxon>
        <taxon>ecological metagenomes</taxon>
    </lineage>
</organism>
<proteinExistence type="predicted"/>
<reference evidence="4" key="1">
    <citation type="journal article" date="2015" name="Nature">
        <title>Complex archaea that bridge the gap between prokaryotes and eukaryotes.</title>
        <authorList>
            <person name="Spang A."/>
            <person name="Saw J.H."/>
            <person name="Jorgensen S.L."/>
            <person name="Zaremba-Niedzwiedzka K."/>
            <person name="Martijn J."/>
            <person name="Lind A.E."/>
            <person name="van Eijk R."/>
            <person name="Schleper C."/>
            <person name="Guy L."/>
            <person name="Ettema T.J."/>
        </authorList>
    </citation>
    <scope>NUCLEOTIDE SEQUENCE</scope>
</reference>
<feature type="non-terminal residue" evidence="4">
    <location>
        <position position="1"/>
    </location>
</feature>
<dbReference type="Pfam" id="PF05876">
    <property type="entry name" value="GpA_ATPase"/>
    <property type="match status" value="1"/>
</dbReference>
<name>A0A0F9ARK8_9ZZZZ</name>
<comment type="caution">
    <text evidence="4">The sequence shown here is derived from an EMBL/GenBank/DDBJ whole genome shotgun (WGS) entry which is preliminary data.</text>
</comment>
<feature type="region of interest" description="Disordered" evidence="1">
    <location>
        <begin position="395"/>
        <end position="435"/>
    </location>
</feature>
<feature type="domain" description="Phage terminase large subunit GpA ATPase" evidence="2">
    <location>
        <begin position="14"/>
        <end position="86"/>
    </location>
</feature>